<evidence type="ECO:0000256" key="5">
    <source>
        <dbReference type="PROSITE-ProRule" id="PRU00196"/>
    </source>
</evidence>
<evidence type="ECO:0000313" key="7">
    <source>
        <dbReference type="Ensembl" id="ENSPMAP00000007974.1"/>
    </source>
</evidence>
<keyword evidence="3 5" id="KW-1015">Disulfide bond</keyword>
<organism evidence="7">
    <name type="scientific">Petromyzon marinus</name>
    <name type="common">Sea lamprey</name>
    <dbReference type="NCBI Taxonomy" id="7757"/>
    <lineage>
        <taxon>Eukaryota</taxon>
        <taxon>Metazoa</taxon>
        <taxon>Chordata</taxon>
        <taxon>Craniata</taxon>
        <taxon>Vertebrata</taxon>
        <taxon>Cyclostomata</taxon>
        <taxon>Hyperoartia</taxon>
        <taxon>Petromyzontiformes</taxon>
        <taxon>Petromyzontidae</taxon>
        <taxon>Petromyzon</taxon>
    </lineage>
</organism>
<dbReference type="Gene3D" id="3.10.250.10">
    <property type="entry name" value="SRCR-like domain"/>
    <property type="match status" value="4"/>
</dbReference>
<reference evidence="7" key="1">
    <citation type="submission" date="2025-08" db="UniProtKB">
        <authorList>
            <consortium name="Ensembl"/>
        </authorList>
    </citation>
    <scope>IDENTIFICATION</scope>
</reference>
<evidence type="ECO:0000259" key="6">
    <source>
        <dbReference type="PROSITE" id="PS50287"/>
    </source>
</evidence>
<dbReference type="AlphaFoldDB" id="S4RRY7"/>
<feature type="disulfide bond" evidence="5">
    <location>
        <begin position="299"/>
        <end position="360"/>
    </location>
</feature>
<feature type="disulfide bond" evidence="5">
    <location>
        <begin position="39"/>
        <end position="100"/>
    </location>
</feature>
<keyword evidence="1" id="KW-0732">Signal</keyword>
<dbReference type="InterPro" id="IPR036772">
    <property type="entry name" value="SRCR-like_dom_sf"/>
</dbReference>
<feature type="disulfide bond" evidence="5">
    <location>
        <begin position="425"/>
        <end position="486"/>
    </location>
</feature>
<dbReference type="SUPFAM" id="SSF56487">
    <property type="entry name" value="SRCR-like"/>
    <property type="match status" value="4"/>
</dbReference>
<dbReference type="SMART" id="SM00202">
    <property type="entry name" value="SR"/>
    <property type="match status" value="4"/>
</dbReference>
<dbReference type="Pfam" id="PF00530">
    <property type="entry name" value="SRCR"/>
    <property type="match status" value="4"/>
</dbReference>
<evidence type="ECO:0000256" key="3">
    <source>
        <dbReference type="ARBA" id="ARBA00023157"/>
    </source>
</evidence>
<dbReference type="PROSITE" id="PS50287">
    <property type="entry name" value="SRCR_2"/>
    <property type="match status" value="4"/>
</dbReference>
<keyword evidence="2" id="KW-0677">Repeat</keyword>
<accession>S4RRY7</accession>
<dbReference type="HOGENOM" id="CLU_002555_11_2_1"/>
<reference evidence="7" key="2">
    <citation type="submission" date="2025-09" db="UniProtKB">
        <authorList>
            <consortium name="Ensembl"/>
        </authorList>
    </citation>
    <scope>IDENTIFICATION</scope>
</reference>
<feature type="domain" description="SRCR" evidence="6">
    <location>
        <begin position="133"/>
        <end position="232"/>
    </location>
</feature>
<dbReference type="OMA" id="GWNSSCS"/>
<feature type="disulfide bond" evidence="5">
    <location>
        <begin position="70"/>
        <end position="80"/>
    </location>
</feature>
<evidence type="ECO:0000256" key="1">
    <source>
        <dbReference type="ARBA" id="ARBA00022729"/>
    </source>
</evidence>
<name>S4RRY7_PETMA</name>
<keyword evidence="4" id="KW-0325">Glycoprotein</keyword>
<feature type="disulfide bond" evidence="5">
    <location>
        <begin position="170"/>
        <end position="231"/>
    </location>
</feature>
<feature type="disulfide bond" evidence="5">
    <location>
        <begin position="26"/>
        <end position="90"/>
    </location>
</feature>
<feature type="domain" description="SRCR" evidence="6">
    <location>
        <begin position="262"/>
        <end position="361"/>
    </location>
</feature>
<dbReference type="InterPro" id="IPR001190">
    <property type="entry name" value="SRCR"/>
</dbReference>
<dbReference type="GO" id="GO:0004252">
    <property type="term" value="F:serine-type endopeptidase activity"/>
    <property type="evidence" value="ECO:0007669"/>
    <property type="project" value="TreeGrafter"/>
</dbReference>
<feature type="disulfide bond" evidence="5">
    <location>
        <begin position="201"/>
        <end position="211"/>
    </location>
</feature>
<dbReference type="GO" id="GO:0005886">
    <property type="term" value="C:plasma membrane"/>
    <property type="evidence" value="ECO:0007669"/>
    <property type="project" value="TreeGrafter"/>
</dbReference>
<dbReference type="GeneTree" id="ENSGT00950000183145"/>
<evidence type="ECO:0000256" key="2">
    <source>
        <dbReference type="ARBA" id="ARBA00022737"/>
    </source>
</evidence>
<feature type="disulfide bond" evidence="5">
    <location>
        <begin position="330"/>
        <end position="340"/>
    </location>
</feature>
<evidence type="ECO:0000256" key="4">
    <source>
        <dbReference type="ARBA" id="ARBA00023180"/>
    </source>
</evidence>
<feature type="disulfide bond" evidence="5">
    <location>
        <begin position="412"/>
        <end position="476"/>
    </location>
</feature>
<feature type="domain" description="SRCR" evidence="6">
    <location>
        <begin position="2"/>
        <end position="101"/>
    </location>
</feature>
<dbReference type="PROSITE" id="PS00420">
    <property type="entry name" value="SRCR_1"/>
    <property type="match status" value="3"/>
</dbReference>
<feature type="disulfide bond" evidence="5">
    <location>
        <begin position="286"/>
        <end position="350"/>
    </location>
</feature>
<feature type="disulfide bond" evidence="5">
    <location>
        <begin position="456"/>
        <end position="466"/>
    </location>
</feature>
<dbReference type="FunFam" id="3.10.250.10:FF:000006">
    <property type="entry name" value="neurotrypsin isoform X2"/>
    <property type="match status" value="4"/>
</dbReference>
<dbReference type="PANTHER" id="PTHR48071:SF27">
    <property type="entry name" value="SCAVENGER RECEPTOR CYSTEINE-RICH TYPE 1 PROTEIN M130-LIKE"/>
    <property type="match status" value="1"/>
</dbReference>
<proteinExistence type="predicted"/>
<dbReference type="PRINTS" id="PR00258">
    <property type="entry name" value="SPERACTRCPTR"/>
</dbReference>
<dbReference type="GO" id="GO:0031638">
    <property type="term" value="P:zymogen activation"/>
    <property type="evidence" value="ECO:0007669"/>
    <property type="project" value="TreeGrafter"/>
</dbReference>
<dbReference type="STRING" id="7757.ENSPMAP00000007974"/>
<dbReference type="Ensembl" id="ENSPMAT00000008010.1">
    <property type="protein sequence ID" value="ENSPMAP00000007974.1"/>
    <property type="gene ID" value="ENSPMAG00000007249.1"/>
</dbReference>
<dbReference type="PANTHER" id="PTHR48071">
    <property type="entry name" value="SRCR DOMAIN-CONTAINING PROTEIN"/>
    <property type="match status" value="1"/>
</dbReference>
<feature type="domain" description="SRCR" evidence="6">
    <location>
        <begin position="388"/>
        <end position="487"/>
    </location>
</feature>
<feature type="disulfide bond" evidence="5">
    <location>
        <begin position="157"/>
        <end position="221"/>
    </location>
</feature>
<sequence>AIRLAAGGACHGRVEVFYGGSWGTVCDDLWELQDANVVCRQLGCGEALSAPLYAYYGVGSGHIWMDNVQCSGQEAELSQCGQNGWGIHDCGHNEDASVICSQDAWAASSTQCKITTPHVYNNTDFLTCSDFLIRLAGGGTCHGRVEVFYNGSWGTVCDDIWQASHAEVVCRQLGCGYALSALQSAYFGEGSGNIWLDDVQCFGYESRLSECGHPPFGIHNCGHNEDASVICSNAVGLATFPPEFTTLRSCTDTDGNLAYFSLRLAGGGTCHGRVEVFYEGTWGTVCGDIWGLQHAGVVCQQLGCGSAFMAPRNARFGPGSGQIWLDDVRCSGTESRLSECEHLSWGYHNCVHGDDASVVCSSAHMHSVYSWKLGFICTYFAFGSDFPIRLAGGGACQGRVEVFYSGSWGTVCDDIWELPHAQIVCRQLGCGPAQAALQNAYFGEGSGNIWLDDVQCFGYEPQLSECGHPPFGVHNCGHNEDASVICS</sequence>
<protein>
    <recommendedName>
        <fullName evidence="6">SRCR domain-containing protein</fullName>
    </recommendedName>
</protein>